<reference evidence="1" key="1">
    <citation type="submission" date="2014-11" db="EMBL/GenBank/DDBJ databases">
        <authorList>
            <person name="Amaro Gonzalez C."/>
        </authorList>
    </citation>
    <scope>NUCLEOTIDE SEQUENCE</scope>
</reference>
<evidence type="ECO:0000313" key="1">
    <source>
        <dbReference type="EMBL" id="JAH47918.1"/>
    </source>
</evidence>
<dbReference type="EMBL" id="GBXM01060659">
    <property type="protein sequence ID" value="JAH47918.1"/>
    <property type="molecule type" value="Transcribed_RNA"/>
</dbReference>
<dbReference type="AlphaFoldDB" id="A0A0E9T5I9"/>
<protein>
    <submittedName>
        <fullName evidence="1">Uncharacterized protein</fullName>
    </submittedName>
</protein>
<proteinExistence type="predicted"/>
<organism evidence="1">
    <name type="scientific">Anguilla anguilla</name>
    <name type="common">European freshwater eel</name>
    <name type="synonym">Muraena anguilla</name>
    <dbReference type="NCBI Taxonomy" id="7936"/>
    <lineage>
        <taxon>Eukaryota</taxon>
        <taxon>Metazoa</taxon>
        <taxon>Chordata</taxon>
        <taxon>Craniata</taxon>
        <taxon>Vertebrata</taxon>
        <taxon>Euteleostomi</taxon>
        <taxon>Actinopterygii</taxon>
        <taxon>Neopterygii</taxon>
        <taxon>Teleostei</taxon>
        <taxon>Anguilliformes</taxon>
        <taxon>Anguillidae</taxon>
        <taxon>Anguilla</taxon>
    </lineage>
</organism>
<name>A0A0E9T5I9_ANGAN</name>
<reference evidence="1" key="2">
    <citation type="journal article" date="2015" name="Fish Shellfish Immunol.">
        <title>Early steps in the European eel (Anguilla anguilla)-Vibrio vulnificus interaction in the gills: Role of the RtxA13 toxin.</title>
        <authorList>
            <person name="Callol A."/>
            <person name="Pajuelo D."/>
            <person name="Ebbesson L."/>
            <person name="Teles M."/>
            <person name="MacKenzie S."/>
            <person name="Amaro C."/>
        </authorList>
    </citation>
    <scope>NUCLEOTIDE SEQUENCE</scope>
</reference>
<sequence length="32" mass="3888">MYVYVHYIHKYTRVLSGTLYKLIPCHFLIPAF</sequence>
<accession>A0A0E9T5I9</accession>